<dbReference type="InParanoid" id="A0A674N162"/>
<keyword evidence="2" id="KW-1003">Cell membrane</keyword>
<proteinExistence type="predicted"/>
<dbReference type="SMART" id="SM00406">
    <property type="entry name" value="IGv"/>
    <property type="match status" value="2"/>
</dbReference>
<reference evidence="9 10" key="1">
    <citation type="journal article" date="2011" name="Genome Biol. Evol.">
        <title>Integration of the genetic map and genome assembly of fugu facilitates insights into distinct features of genome evolution in teleosts and mammals.</title>
        <authorList>
            <person name="Kai W."/>
            <person name="Kikuchi K."/>
            <person name="Tohari S."/>
            <person name="Chew A.K."/>
            <person name="Tay A."/>
            <person name="Fujiwara A."/>
            <person name="Hosoya S."/>
            <person name="Suetake H."/>
            <person name="Naruse K."/>
            <person name="Brenner S."/>
            <person name="Suzuki Y."/>
            <person name="Venkatesh B."/>
        </authorList>
    </citation>
    <scope>NUCLEOTIDE SEQUENCE [LARGE SCALE GENOMIC DNA]</scope>
</reference>
<reference evidence="9" key="2">
    <citation type="submission" date="2025-08" db="UniProtKB">
        <authorList>
            <consortium name="Ensembl"/>
        </authorList>
    </citation>
    <scope>IDENTIFICATION</scope>
</reference>
<keyword evidence="7" id="KW-0325">Glycoprotein</keyword>
<dbReference type="GO" id="GO:0005886">
    <property type="term" value="C:plasma membrane"/>
    <property type="evidence" value="ECO:0007669"/>
    <property type="project" value="UniProtKB-SubCell"/>
</dbReference>
<keyword evidence="5" id="KW-0472">Membrane</keyword>
<evidence type="ECO:0000313" key="9">
    <source>
        <dbReference type="Ensembl" id="ENSTRUP00000066992.1"/>
    </source>
</evidence>
<dbReference type="InterPro" id="IPR013783">
    <property type="entry name" value="Ig-like_fold"/>
</dbReference>
<feature type="domain" description="Ig-like" evidence="8">
    <location>
        <begin position="159"/>
        <end position="267"/>
    </location>
</feature>
<dbReference type="PROSITE" id="PS50835">
    <property type="entry name" value="IG_LIKE"/>
    <property type="match status" value="2"/>
</dbReference>
<sequence length="318" mass="36468">MLCIATKTMCIFFKLFCTTAETYVIYFFSPVHGDNTKLSIPIRQDADFLSADVGDNVTLKCFYEDSFTTTLYWYKQVIGQKPKLMSSFYLFGQKASFTDEFRNSTRFQLVTENLQHHLTISDLRVADSATYYCLASNFFEYQFHDGTTVSVRGSGFNVPTSVHQLASGTIQSEDSMMLNCTVYTPTCDEEHAVYWFRNSGESLPGVIFTSAVRRNNKCDRKTNSCFFNLSLKNMNESQTGTYYCGVASCQSIVFGAVTKIREFKMITLLLLLVHCEGRLDTMQKKNVQFKKNKFNQIQKFSENSQNRKRLFCGLFIDI</sequence>
<evidence type="ECO:0000256" key="7">
    <source>
        <dbReference type="ARBA" id="ARBA00023180"/>
    </source>
</evidence>
<feature type="domain" description="Ig-like" evidence="8">
    <location>
        <begin position="54"/>
        <end position="150"/>
    </location>
</feature>
<evidence type="ECO:0000256" key="1">
    <source>
        <dbReference type="ARBA" id="ARBA00004236"/>
    </source>
</evidence>
<dbReference type="GO" id="GO:0002376">
    <property type="term" value="P:immune system process"/>
    <property type="evidence" value="ECO:0007669"/>
    <property type="project" value="UniProtKB-KW"/>
</dbReference>
<evidence type="ECO:0000256" key="4">
    <source>
        <dbReference type="ARBA" id="ARBA00022859"/>
    </source>
</evidence>
<dbReference type="SMART" id="SM00409">
    <property type="entry name" value="IG"/>
    <property type="match status" value="2"/>
</dbReference>
<reference evidence="9" key="3">
    <citation type="submission" date="2025-09" db="UniProtKB">
        <authorList>
            <consortium name="Ensembl"/>
        </authorList>
    </citation>
    <scope>IDENTIFICATION</scope>
</reference>
<dbReference type="AlphaFoldDB" id="A0A674N162"/>
<protein>
    <recommendedName>
        <fullName evidence="8">Ig-like domain-containing protein</fullName>
    </recommendedName>
</protein>
<dbReference type="Ensembl" id="ENSTRUT00000063042.1">
    <property type="protein sequence ID" value="ENSTRUP00000066992.1"/>
    <property type="gene ID" value="ENSTRUG00000023796.2"/>
</dbReference>
<keyword evidence="6" id="KW-1015">Disulfide bond</keyword>
<evidence type="ECO:0000256" key="5">
    <source>
        <dbReference type="ARBA" id="ARBA00023136"/>
    </source>
</evidence>
<dbReference type="Proteomes" id="UP000005226">
    <property type="component" value="Chromosome 8"/>
</dbReference>
<keyword evidence="3" id="KW-0732">Signal</keyword>
<dbReference type="InterPro" id="IPR013106">
    <property type="entry name" value="Ig_V-set"/>
</dbReference>
<dbReference type="PANTHER" id="PTHR19433">
    <property type="entry name" value="T-CELL RECEPTOR ALPHA CHAIN V REGION-RELATED"/>
    <property type="match status" value="1"/>
</dbReference>
<dbReference type="InterPro" id="IPR052051">
    <property type="entry name" value="TCR_complex_component"/>
</dbReference>
<dbReference type="GeneTree" id="ENSGT00950000182968"/>
<dbReference type="InterPro" id="IPR036179">
    <property type="entry name" value="Ig-like_dom_sf"/>
</dbReference>
<keyword evidence="10" id="KW-1185">Reference proteome</keyword>
<dbReference type="InterPro" id="IPR007110">
    <property type="entry name" value="Ig-like_dom"/>
</dbReference>
<dbReference type="CDD" id="cd00099">
    <property type="entry name" value="IgV"/>
    <property type="match status" value="1"/>
</dbReference>
<dbReference type="InterPro" id="IPR003599">
    <property type="entry name" value="Ig_sub"/>
</dbReference>
<dbReference type="SUPFAM" id="SSF48726">
    <property type="entry name" value="Immunoglobulin"/>
    <property type="match status" value="2"/>
</dbReference>
<dbReference type="FunCoup" id="A0A674N162">
    <property type="interactions" value="83"/>
</dbReference>
<comment type="subcellular location">
    <subcellularLocation>
        <location evidence="1">Cell membrane</location>
    </subcellularLocation>
</comment>
<dbReference type="Pfam" id="PF07686">
    <property type="entry name" value="V-set"/>
    <property type="match status" value="2"/>
</dbReference>
<dbReference type="Gene3D" id="2.60.40.10">
    <property type="entry name" value="Immunoglobulins"/>
    <property type="match status" value="2"/>
</dbReference>
<evidence type="ECO:0000313" key="10">
    <source>
        <dbReference type="Proteomes" id="UP000005226"/>
    </source>
</evidence>
<dbReference type="PANTHER" id="PTHR19433:SF127">
    <property type="entry name" value="NITR9"/>
    <property type="match status" value="1"/>
</dbReference>
<organism evidence="9 10">
    <name type="scientific">Takifugu rubripes</name>
    <name type="common">Japanese pufferfish</name>
    <name type="synonym">Fugu rubripes</name>
    <dbReference type="NCBI Taxonomy" id="31033"/>
    <lineage>
        <taxon>Eukaryota</taxon>
        <taxon>Metazoa</taxon>
        <taxon>Chordata</taxon>
        <taxon>Craniata</taxon>
        <taxon>Vertebrata</taxon>
        <taxon>Euteleostomi</taxon>
        <taxon>Actinopterygii</taxon>
        <taxon>Neopterygii</taxon>
        <taxon>Teleostei</taxon>
        <taxon>Neoteleostei</taxon>
        <taxon>Acanthomorphata</taxon>
        <taxon>Eupercaria</taxon>
        <taxon>Tetraodontiformes</taxon>
        <taxon>Tetradontoidea</taxon>
        <taxon>Tetraodontidae</taxon>
        <taxon>Takifugu</taxon>
    </lineage>
</organism>
<evidence type="ECO:0000256" key="3">
    <source>
        <dbReference type="ARBA" id="ARBA00022729"/>
    </source>
</evidence>
<dbReference type="GO" id="GO:0009617">
    <property type="term" value="P:response to bacterium"/>
    <property type="evidence" value="ECO:0007669"/>
    <property type="project" value="TreeGrafter"/>
</dbReference>
<evidence type="ECO:0000256" key="6">
    <source>
        <dbReference type="ARBA" id="ARBA00023157"/>
    </source>
</evidence>
<name>A0A674N162_TAKRU</name>
<evidence type="ECO:0000259" key="8">
    <source>
        <dbReference type="PROSITE" id="PS50835"/>
    </source>
</evidence>
<accession>A0A674N162</accession>
<keyword evidence="4" id="KW-0391">Immunity</keyword>
<evidence type="ECO:0000256" key="2">
    <source>
        <dbReference type="ARBA" id="ARBA00022475"/>
    </source>
</evidence>